<protein>
    <submittedName>
        <fullName evidence="2">Uncharacterized protein</fullName>
    </submittedName>
</protein>
<feature type="compositionally biased region" description="Basic and acidic residues" evidence="1">
    <location>
        <begin position="848"/>
        <end position="862"/>
    </location>
</feature>
<feature type="region of interest" description="Disordered" evidence="1">
    <location>
        <begin position="177"/>
        <end position="203"/>
    </location>
</feature>
<feature type="region of interest" description="Disordered" evidence="1">
    <location>
        <begin position="810"/>
        <end position="862"/>
    </location>
</feature>
<feature type="compositionally biased region" description="Basic residues" evidence="1">
    <location>
        <begin position="837"/>
        <end position="847"/>
    </location>
</feature>
<feature type="compositionally biased region" description="Polar residues" evidence="1">
    <location>
        <begin position="401"/>
        <end position="416"/>
    </location>
</feature>
<feature type="compositionally biased region" description="Polar residues" evidence="1">
    <location>
        <begin position="537"/>
        <end position="548"/>
    </location>
</feature>
<organism evidence="2 3">
    <name type="scientific">Vicia faba</name>
    <name type="common">Broad bean</name>
    <name type="synonym">Faba vulgaris</name>
    <dbReference type="NCBI Taxonomy" id="3906"/>
    <lineage>
        <taxon>Eukaryota</taxon>
        <taxon>Viridiplantae</taxon>
        <taxon>Streptophyta</taxon>
        <taxon>Embryophyta</taxon>
        <taxon>Tracheophyta</taxon>
        <taxon>Spermatophyta</taxon>
        <taxon>Magnoliopsida</taxon>
        <taxon>eudicotyledons</taxon>
        <taxon>Gunneridae</taxon>
        <taxon>Pentapetalae</taxon>
        <taxon>rosids</taxon>
        <taxon>fabids</taxon>
        <taxon>Fabales</taxon>
        <taxon>Fabaceae</taxon>
        <taxon>Papilionoideae</taxon>
        <taxon>50 kb inversion clade</taxon>
        <taxon>NPAAA clade</taxon>
        <taxon>Hologalegina</taxon>
        <taxon>IRL clade</taxon>
        <taxon>Fabeae</taxon>
        <taxon>Vicia</taxon>
    </lineage>
</organism>
<feature type="compositionally biased region" description="Basic and acidic residues" evidence="1">
    <location>
        <begin position="664"/>
        <end position="677"/>
    </location>
</feature>
<feature type="compositionally biased region" description="Basic and acidic residues" evidence="1">
    <location>
        <begin position="297"/>
        <end position="317"/>
    </location>
</feature>
<feature type="compositionally biased region" description="Basic and acidic residues" evidence="1">
    <location>
        <begin position="1247"/>
        <end position="1256"/>
    </location>
</feature>
<evidence type="ECO:0000256" key="1">
    <source>
        <dbReference type="SAM" id="MobiDB-lite"/>
    </source>
</evidence>
<feature type="compositionally biased region" description="Polar residues" evidence="1">
    <location>
        <begin position="810"/>
        <end position="830"/>
    </location>
</feature>
<feature type="region of interest" description="Disordered" evidence="1">
    <location>
        <begin position="227"/>
        <end position="272"/>
    </location>
</feature>
<feature type="compositionally biased region" description="Basic and acidic residues" evidence="1">
    <location>
        <begin position="623"/>
        <end position="634"/>
    </location>
</feature>
<feature type="compositionally biased region" description="Polar residues" evidence="1">
    <location>
        <begin position="1065"/>
        <end position="1082"/>
    </location>
</feature>
<feature type="compositionally biased region" description="Basic and acidic residues" evidence="1">
    <location>
        <begin position="262"/>
        <end position="272"/>
    </location>
</feature>
<feature type="compositionally biased region" description="Polar residues" evidence="1">
    <location>
        <begin position="1209"/>
        <end position="1225"/>
    </location>
</feature>
<sequence length="1304" mass="143029">MAALSSDNGTVVFIDTNLDTHLALTVSDHDTVSDFKKRVVLEHPLCFPKIGQIQINGIKVKRNGHFYHLSDSMIVKSAFSGYNKSWFLSVDVSALEDCRQNEQLFSHASLCPVDSIGVVNNALVRPSDDNAVILPCNYQLQMLEDKRNEKEGVPVSPCVSEHSASKVVTNLKAGVNSSDHHDIEIPSPGSIPKIDDSGRLNNEVPGLHMECEVDGINEGNKGDCNVYEDEPSVSVQSETRKQKKKRKREDTVEGDNSIEEIASDHPRVSEDTDKKALKNLEMVPSLNIEEMVPSLSIERKADEPREGNKDDCNRGEDVPSITAPSVKKRRKNSKKKKEDAAGGNNSKEETPSDHPHVSEHPEKEAVKNLEVVPSLNIECEVDGSVPSEKKKRKSKKRNNDTEGGNNTEVNIGSVNNPVGCPSERASSFNIFQMPQSENKQDEKEEIPIDRPCISPLTEKKAVNNLEMVPNSHIECGIDGSNKGSKDDSIVYEEGTSSAKKKKKSKRKREDAAAGDISNDNIASFDNPPGCPSERAPNFNSFQMPQPKNKQGEKEEIPFDRPSVSQPTEKEAVKNLEMVPNSHIECEVDGSNKGSKDDSIVCEEGTSKPALSSKKKKKSKNKRQKEDTAGDDISKDNIASVNNPPDCPSERASNFNSFQVPQSKNKQDEKEEIPFDRPRVSLLTEKAVENSKMASNSLIECEVDGSSKGSKDDTIVCEDGTSKRAPSAKKKKTNRRKKEETVQDDTLKEIDTSVVVPAQQDNVVLANSSENANKDSVGMPAQQDIVVLANSSANAKKEVIKETDVLKEHQNTVCKDNNTKNDVNVLSTNEASELMSPAKKKQRKRKKSVAHESKDIIMSEKNLDKMEIGTDACKESMQSTTKEAENFKNQSHIELEVQLSDANEPKGLMEKNENVVDHCHEKEVGQIDGAAAGEVSPQNVDMNGIKEPVKPVKEKKGIKKATSKGVGQTLRKDNGHADASESETVVTKSLKATICDPMPGNTETKENPLNQTEGKVLQQEKMQGTVPSVTNNGDEFSTENIDSPEQTKTIPNAQNVDEHVSKKLKNISNNKQTSTPKGTSDMLTNGHAFDSKKERVVNRIDKAPNAHKRGQVSKLSSQSDSGMSSVGEYRKPPNSASGKSRDLEKQRKQIPTSNAKLEEGFNKMVQNKARKASGNDAVRVVSNSQQKKSLLDGAIFKDDSDSASEDEDNAYNSDASTRTPSDNSIPSDLDGYDSPDLNSQQNGSYDGKGLEKDERSSLKSSLSDTTKLPIEQILRSSARYKKAKITASQLDESETPPEFVPDSLA</sequence>
<name>A0AAV0ZHK8_VICFA</name>
<feature type="compositionally biased region" description="Polar residues" evidence="1">
    <location>
        <begin position="1022"/>
        <end position="1054"/>
    </location>
</feature>
<feature type="region of interest" description="Disordered" evidence="1">
    <location>
        <begin position="692"/>
        <end position="744"/>
    </location>
</feature>
<accession>A0AAV0ZHK8</accession>
<keyword evidence="3" id="KW-1185">Reference proteome</keyword>
<reference evidence="2 3" key="1">
    <citation type="submission" date="2023-01" db="EMBL/GenBank/DDBJ databases">
        <authorList>
            <person name="Kreplak J."/>
        </authorList>
    </citation>
    <scope>NUCLEOTIDE SEQUENCE [LARGE SCALE GENOMIC DNA]</scope>
</reference>
<feature type="compositionally biased region" description="Basic and acidic residues" evidence="1">
    <location>
        <begin position="549"/>
        <end position="558"/>
    </location>
</feature>
<feature type="compositionally biased region" description="Polar residues" evidence="1">
    <location>
        <begin position="650"/>
        <end position="663"/>
    </location>
</feature>
<feature type="region of interest" description="Disordered" evidence="1">
    <location>
        <begin position="1022"/>
        <end position="1304"/>
    </location>
</feature>
<dbReference type="Proteomes" id="UP001157006">
    <property type="component" value="Chromosome 2"/>
</dbReference>
<feature type="compositionally biased region" description="Basic and acidic residues" evidence="1">
    <location>
        <begin position="1088"/>
        <end position="1103"/>
    </location>
</feature>
<feature type="region of interest" description="Disordered" evidence="1">
    <location>
        <begin position="291"/>
        <end position="424"/>
    </location>
</feature>
<proteinExistence type="predicted"/>
<feature type="compositionally biased region" description="Low complexity" evidence="1">
    <location>
        <begin position="1112"/>
        <end position="1124"/>
    </location>
</feature>
<gene>
    <name evidence="2" type="ORF">VFH_II113800</name>
</gene>
<feature type="compositionally biased region" description="Basic residues" evidence="1">
    <location>
        <begin position="612"/>
        <end position="622"/>
    </location>
</feature>
<evidence type="ECO:0000313" key="2">
    <source>
        <dbReference type="EMBL" id="CAI8598135.1"/>
    </source>
</evidence>
<feature type="compositionally biased region" description="Low complexity" evidence="1">
    <location>
        <begin position="1257"/>
        <end position="1267"/>
    </location>
</feature>
<evidence type="ECO:0000313" key="3">
    <source>
        <dbReference type="Proteomes" id="UP001157006"/>
    </source>
</evidence>
<feature type="region of interest" description="Disordered" evidence="1">
    <location>
        <begin position="929"/>
        <end position="1008"/>
    </location>
</feature>
<feature type="compositionally biased region" description="Basic residues" evidence="1">
    <location>
        <begin position="725"/>
        <end position="735"/>
    </location>
</feature>
<dbReference type="EMBL" id="OX451737">
    <property type="protein sequence ID" value="CAI8598135.1"/>
    <property type="molecule type" value="Genomic_DNA"/>
</dbReference>
<feature type="region of interest" description="Disordered" evidence="1">
    <location>
        <begin position="472"/>
        <end position="677"/>
    </location>
</feature>
<feature type="compositionally biased region" description="Basic and acidic residues" evidence="1">
    <location>
        <begin position="336"/>
        <end position="367"/>
    </location>
</feature>
<feature type="compositionally biased region" description="Basic and acidic residues" evidence="1">
    <location>
        <begin position="969"/>
        <end position="978"/>
    </location>
</feature>
<feature type="compositionally biased region" description="Basic residues" evidence="1">
    <location>
        <begin position="326"/>
        <end position="335"/>
    </location>
</feature>